<proteinExistence type="predicted"/>
<dbReference type="EMBL" id="LR796672">
    <property type="protein sequence ID" value="CAB4158545.1"/>
    <property type="molecule type" value="Genomic_DNA"/>
</dbReference>
<protein>
    <submittedName>
        <fullName evidence="1">Uncharacterized protein</fullName>
    </submittedName>
</protein>
<sequence>MPATYDKIAAHTLPSDAASYTFTVIPSTYTDLVLVCSTLTTWTSDEYEGVGFRFNGDSANNYSTTYLAGDGANAASFRESSQPQITTRINPSYLSNTSPSAIVFQVQNYSNTTTNKTALIRSNSSREFYEVTACVGLWRSTAAINSLFIGNARANLKAGSTFTLYGIKAA</sequence>
<accession>A0A6J5NN11</accession>
<name>A0A6J5NN11_9CAUD</name>
<evidence type="ECO:0000313" key="1">
    <source>
        <dbReference type="EMBL" id="CAB4158545.1"/>
    </source>
</evidence>
<organism evidence="1">
    <name type="scientific">uncultured Caudovirales phage</name>
    <dbReference type="NCBI Taxonomy" id="2100421"/>
    <lineage>
        <taxon>Viruses</taxon>
        <taxon>Duplodnaviria</taxon>
        <taxon>Heunggongvirae</taxon>
        <taxon>Uroviricota</taxon>
        <taxon>Caudoviricetes</taxon>
        <taxon>Peduoviridae</taxon>
        <taxon>Maltschvirus</taxon>
        <taxon>Maltschvirus maltsch</taxon>
    </lineage>
</organism>
<gene>
    <name evidence="1" type="ORF">UFOVP710_9</name>
</gene>
<reference evidence="1" key="1">
    <citation type="submission" date="2020-04" db="EMBL/GenBank/DDBJ databases">
        <authorList>
            <person name="Chiriac C."/>
            <person name="Salcher M."/>
            <person name="Ghai R."/>
            <person name="Kavagutti S V."/>
        </authorList>
    </citation>
    <scope>NUCLEOTIDE SEQUENCE</scope>
</reference>